<dbReference type="KEGG" id="bbes:BESB_084650"/>
<dbReference type="VEuPathDB" id="ToxoDB:BESB_084650"/>
<dbReference type="Proteomes" id="UP000224006">
    <property type="component" value="Chromosome VIII"/>
</dbReference>
<gene>
    <name evidence="1" type="ORF">BESB_084650</name>
</gene>
<sequence>MGIGPSSLGDAILFPAPASSYDGDLPGLLWIEEDFSPLPPVGQLSAVQAAEQEKAHRISRGKQRLFPAFFIEAPGGESNSVILYWHGNSCDLGQIYEELDVLSKFLNAHVLAIEFPGYGLAPPLNGSTPEDLAAAASAAALSGGTPDEASLAALKRTASAPRSEKNKMGELINKWSRSAFNFLLWIGFKPANVICFGRSIGTGPASYLAAALAEENIHVGGVVLHAPYITVHKIVQEYASLGTWLITNHWSNASNLEKMGASSCPLLIIHGVDDEVIPTDHGRQLFETYKGEKKDGFFPTDSSHNSYYIIDDLGKPMEVFLKEKSLALAAPSVRATIPAYMRLPPVWQFQPEQFAAAGAAAPSQASTAASATAAARAGVSETALDAQSAAMVQASLGTGVCGKAPEAATRTAQGAPGSVAAAAVHAVERSNSVLGNLIAGATGSKGGQWDVGLSHAPKELEKAEAGGLCAGSTRTSHFSRMIESGIFSRGSLEEIMGEALREVNREEPAETKKA</sequence>
<keyword evidence="2" id="KW-1185">Reference proteome</keyword>
<dbReference type="PANTHER" id="PTHR12277:SF197">
    <property type="entry name" value="CHROMOSOME UNDETERMINED SCAFFOLD_38, WHOLE GENOME SHOTGUN SEQUENCE"/>
    <property type="match status" value="1"/>
</dbReference>
<dbReference type="EMBL" id="NWUJ01000009">
    <property type="protein sequence ID" value="PFH33266.1"/>
    <property type="molecule type" value="Genomic_DNA"/>
</dbReference>
<dbReference type="AlphaFoldDB" id="A0A2A9MBG6"/>
<dbReference type="Gene3D" id="3.40.50.1820">
    <property type="entry name" value="alpha/beta hydrolase"/>
    <property type="match status" value="1"/>
</dbReference>
<dbReference type="GeneID" id="40313391"/>
<dbReference type="PANTHER" id="PTHR12277">
    <property type="entry name" value="ALPHA/BETA HYDROLASE DOMAIN-CONTAINING PROTEIN"/>
    <property type="match status" value="1"/>
</dbReference>
<reference evidence="1 2" key="1">
    <citation type="submission" date="2017-09" db="EMBL/GenBank/DDBJ databases">
        <title>Genome sequencing of Besnoitia besnoiti strain Bb-Ger1.</title>
        <authorList>
            <person name="Schares G."/>
            <person name="Venepally P."/>
            <person name="Lorenzi H.A."/>
        </authorList>
    </citation>
    <scope>NUCLEOTIDE SEQUENCE [LARGE SCALE GENOMIC DNA]</scope>
    <source>
        <strain evidence="1 2">Bb-Ger1</strain>
    </source>
</reference>
<name>A0A2A9MBG6_BESBE</name>
<dbReference type="GO" id="GO:0016787">
    <property type="term" value="F:hydrolase activity"/>
    <property type="evidence" value="ECO:0007669"/>
    <property type="project" value="UniProtKB-KW"/>
</dbReference>
<dbReference type="SUPFAM" id="SSF53474">
    <property type="entry name" value="alpha/beta-Hydrolases"/>
    <property type="match status" value="1"/>
</dbReference>
<keyword evidence="1" id="KW-0378">Hydrolase</keyword>
<evidence type="ECO:0000313" key="1">
    <source>
        <dbReference type="EMBL" id="PFH33266.1"/>
    </source>
</evidence>
<organism evidence="1 2">
    <name type="scientific">Besnoitia besnoiti</name>
    <name type="common">Apicomplexan protozoan</name>
    <dbReference type="NCBI Taxonomy" id="94643"/>
    <lineage>
        <taxon>Eukaryota</taxon>
        <taxon>Sar</taxon>
        <taxon>Alveolata</taxon>
        <taxon>Apicomplexa</taxon>
        <taxon>Conoidasida</taxon>
        <taxon>Coccidia</taxon>
        <taxon>Eucoccidiorida</taxon>
        <taxon>Eimeriorina</taxon>
        <taxon>Sarcocystidae</taxon>
        <taxon>Besnoitia</taxon>
    </lineage>
</organism>
<dbReference type="STRING" id="94643.A0A2A9MBG6"/>
<protein>
    <submittedName>
        <fullName evidence="1">Hydrolase</fullName>
    </submittedName>
</protein>
<dbReference type="RefSeq" id="XP_029217275.1">
    <property type="nucleotide sequence ID" value="XM_029366815.1"/>
</dbReference>
<dbReference type="InterPro" id="IPR029058">
    <property type="entry name" value="AB_hydrolase_fold"/>
</dbReference>
<accession>A0A2A9MBG6</accession>
<evidence type="ECO:0000313" key="2">
    <source>
        <dbReference type="Proteomes" id="UP000224006"/>
    </source>
</evidence>
<proteinExistence type="predicted"/>
<comment type="caution">
    <text evidence="1">The sequence shown here is derived from an EMBL/GenBank/DDBJ whole genome shotgun (WGS) entry which is preliminary data.</text>
</comment>
<dbReference type="OrthoDB" id="10249433at2759"/>